<protein>
    <submittedName>
        <fullName evidence="2">Uncharacterized protein</fullName>
    </submittedName>
</protein>
<feature type="non-terminal residue" evidence="2">
    <location>
        <position position="152"/>
    </location>
</feature>
<proteinExistence type="predicted"/>
<accession>A0ABN8J7M8</accession>
<evidence type="ECO:0000256" key="1">
    <source>
        <dbReference type="SAM" id="MobiDB-lite"/>
    </source>
</evidence>
<evidence type="ECO:0000313" key="2">
    <source>
        <dbReference type="EMBL" id="CAH2073248.1"/>
    </source>
</evidence>
<dbReference type="Proteomes" id="UP000837857">
    <property type="component" value="Chromosome 7"/>
</dbReference>
<organism evidence="2 3">
    <name type="scientific">Iphiclides podalirius</name>
    <name type="common">scarce swallowtail</name>
    <dbReference type="NCBI Taxonomy" id="110791"/>
    <lineage>
        <taxon>Eukaryota</taxon>
        <taxon>Metazoa</taxon>
        <taxon>Ecdysozoa</taxon>
        <taxon>Arthropoda</taxon>
        <taxon>Hexapoda</taxon>
        <taxon>Insecta</taxon>
        <taxon>Pterygota</taxon>
        <taxon>Neoptera</taxon>
        <taxon>Endopterygota</taxon>
        <taxon>Lepidoptera</taxon>
        <taxon>Glossata</taxon>
        <taxon>Ditrysia</taxon>
        <taxon>Papilionoidea</taxon>
        <taxon>Papilionidae</taxon>
        <taxon>Papilioninae</taxon>
        <taxon>Iphiclides</taxon>
    </lineage>
</organism>
<feature type="region of interest" description="Disordered" evidence="1">
    <location>
        <begin position="33"/>
        <end position="56"/>
    </location>
</feature>
<dbReference type="EMBL" id="OW152819">
    <property type="protein sequence ID" value="CAH2073248.1"/>
    <property type="molecule type" value="Genomic_DNA"/>
</dbReference>
<reference evidence="2" key="1">
    <citation type="submission" date="2022-03" db="EMBL/GenBank/DDBJ databases">
        <authorList>
            <person name="Martin H S."/>
        </authorList>
    </citation>
    <scope>NUCLEOTIDE SEQUENCE</scope>
</reference>
<sequence length="152" mass="16186">MFVDEPVTAKDTRTIAALTARCMAPALAQHAAMESDEPWQRATAGESGSPSQRGVRLSPLRKLACDYFARDNSSGWAAGRRPRLDRRRLLARKRWLDGSATVKVASCAMGSAQRFLIGGSVAAPDQGDARAICEGCVTSCPFAGRGSTATGW</sequence>
<keyword evidence="3" id="KW-1185">Reference proteome</keyword>
<name>A0ABN8J7M8_9NEOP</name>
<gene>
    <name evidence="2" type="ORF">IPOD504_LOCUS15550</name>
</gene>
<evidence type="ECO:0000313" key="3">
    <source>
        <dbReference type="Proteomes" id="UP000837857"/>
    </source>
</evidence>